<feature type="transmembrane region" description="Helical" evidence="1">
    <location>
        <begin position="7"/>
        <end position="27"/>
    </location>
</feature>
<evidence type="ECO:0000313" key="2">
    <source>
        <dbReference type="EMBL" id="QID06287.1"/>
    </source>
</evidence>
<feature type="transmembrane region" description="Helical" evidence="1">
    <location>
        <begin position="33"/>
        <end position="55"/>
    </location>
</feature>
<sequence length="478" mass="57326">MIENLLKIFYIIVFILFFILNLLPMIMITKICILIITLIWYPSNILLILWIYVTTSFLNFYQKIIYFLPLVIIIIFYIPFLCIFTLVFIIIYILLFPVYYQLPNSLTNIRILVVRFYENLWKLINLFWFANMNLELLLNNYKIIEQKFYSEPPIIKILVRLIMFITFLIINVGFFMIFGLLMFVPIVIRMSLEFYKAILYDAKNNNIIDQFISIIFLILSIFLTPIICFILYICTLIYSIIGVVRSIKYAFCTNFIDFNIECNINNKISNCCCYNFEFIVNYILSVISYVLKKNYTKHMEHLSRYVDISNSRSLVYIFNNDDYVYESYTEYPTLSLMWKYFLITCGSELEKIYKNEKYKNINKTLLYDRIVFWTILKIIHDSTKFDIPMFRIHNGLIISESNKSNNLVQNFIWKKLNYMRKGMMQSLLNKQVENLYDCIILNGLKDLDNDIILREIKFYTKIIIIVPGLQQYLDNIIV</sequence>
<proteinExistence type="predicted"/>
<feature type="transmembrane region" description="Helical" evidence="1">
    <location>
        <begin position="67"/>
        <end position="100"/>
    </location>
</feature>
<organism evidence="2">
    <name type="scientific">Borely moumouvirus</name>
    <dbReference type="NCBI Taxonomy" id="2712067"/>
    <lineage>
        <taxon>Viruses</taxon>
        <taxon>Varidnaviria</taxon>
        <taxon>Bamfordvirae</taxon>
        <taxon>Nucleocytoviricota</taxon>
        <taxon>Megaviricetes</taxon>
        <taxon>Imitervirales</taxon>
        <taxon>Mimiviridae</taxon>
        <taxon>Megamimivirinae</taxon>
        <taxon>Moumouvirus</taxon>
    </lineage>
</organism>
<keyword evidence="1" id="KW-1133">Transmembrane helix</keyword>
<accession>A0A6G6ACJ6</accession>
<dbReference type="EMBL" id="MN175499">
    <property type="protein sequence ID" value="QID06287.1"/>
    <property type="molecule type" value="Genomic_DNA"/>
</dbReference>
<feature type="transmembrane region" description="Helical" evidence="1">
    <location>
        <begin position="211"/>
        <end position="241"/>
    </location>
</feature>
<keyword evidence="1" id="KW-0472">Membrane</keyword>
<name>A0A6G6ACJ6_9VIRU</name>
<protein>
    <submittedName>
        <fullName evidence="2">Uncharacterized protein</fullName>
    </submittedName>
</protein>
<keyword evidence="1" id="KW-0812">Transmembrane</keyword>
<evidence type="ECO:0000256" key="1">
    <source>
        <dbReference type="SAM" id="Phobius"/>
    </source>
</evidence>
<feature type="transmembrane region" description="Helical" evidence="1">
    <location>
        <begin position="158"/>
        <end position="191"/>
    </location>
</feature>
<reference evidence="2" key="1">
    <citation type="submission" date="2019-07" db="EMBL/GenBank/DDBJ databases">
        <title>The discovery of a new lineage B mimivirus raises questions about particles surface fibrils.</title>
        <authorList>
            <person name="Silva L.K.S."/>
            <person name="Rodrigues R.A.L."/>
            <person name="Andrade A.C.S.P."/>
            <person name="Hikida H."/>
            <person name="Andreani J."/>
            <person name="Levasseur A."/>
            <person name="La Scola B."/>
            <person name="Abrahao J.S."/>
        </authorList>
    </citation>
    <scope>NUCLEOTIDE SEQUENCE</scope>
    <source>
        <strain evidence="2">B60</strain>
    </source>
</reference>